<evidence type="ECO:0000259" key="3">
    <source>
        <dbReference type="PROSITE" id="PS50106"/>
    </source>
</evidence>
<comment type="similarity">
    <text evidence="1">Belongs to the peptidase S1C family.</text>
</comment>
<accession>A0A811RZD9</accession>
<dbReference type="InterPro" id="IPR036034">
    <property type="entry name" value="PDZ_sf"/>
</dbReference>
<organism evidence="4 5">
    <name type="scientific">Miscanthus lutarioriparius</name>
    <dbReference type="NCBI Taxonomy" id="422564"/>
    <lineage>
        <taxon>Eukaryota</taxon>
        <taxon>Viridiplantae</taxon>
        <taxon>Streptophyta</taxon>
        <taxon>Embryophyta</taxon>
        <taxon>Tracheophyta</taxon>
        <taxon>Spermatophyta</taxon>
        <taxon>Magnoliopsida</taxon>
        <taxon>Liliopsida</taxon>
        <taxon>Poales</taxon>
        <taxon>Poaceae</taxon>
        <taxon>PACMAD clade</taxon>
        <taxon>Panicoideae</taxon>
        <taxon>Andropogonodae</taxon>
        <taxon>Andropogoneae</taxon>
        <taxon>Saccharinae</taxon>
        <taxon>Miscanthus</taxon>
    </lineage>
</organism>
<evidence type="ECO:0000313" key="4">
    <source>
        <dbReference type="EMBL" id="CAD6334639.1"/>
    </source>
</evidence>
<dbReference type="PROSITE" id="PS50106">
    <property type="entry name" value="PDZ"/>
    <property type="match status" value="1"/>
</dbReference>
<dbReference type="OrthoDB" id="646838at2759"/>
<dbReference type="Proteomes" id="UP000604825">
    <property type="component" value="Unassembled WGS sequence"/>
</dbReference>
<dbReference type="InterPro" id="IPR041489">
    <property type="entry name" value="PDZ_6"/>
</dbReference>
<dbReference type="InterPro" id="IPR001478">
    <property type="entry name" value="PDZ"/>
</dbReference>
<dbReference type="GO" id="GO:0004252">
    <property type="term" value="F:serine-type endopeptidase activity"/>
    <property type="evidence" value="ECO:0007669"/>
    <property type="project" value="InterPro"/>
</dbReference>
<feature type="region of interest" description="Disordered" evidence="2">
    <location>
        <begin position="1"/>
        <end position="112"/>
    </location>
</feature>
<dbReference type="AlphaFoldDB" id="A0A811RZD9"/>
<dbReference type="Gene3D" id="2.30.42.10">
    <property type="match status" value="1"/>
</dbReference>
<dbReference type="SUPFAM" id="SSF50494">
    <property type="entry name" value="Trypsin-like serine proteases"/>
    <property type="match status" value="1"/>
</dbReference>
<name>A0A811RZD9_9POAL</name>
<dbReference type="PANTHER" id="PTHR47389">
    <property type="entry name" value="OS09G0436400 PROTEIN"/>
    <property type="match status" value="1"/>
</dbReference>
<dbReference type="Pfam" id="PF13365">
    <property type="entry name" value="Trypsin_2"/>
    <property type="match status" value="1"/>
</dbReference>
<dbReference type="SUPFAM" id="SSF50156">
    <property type="entry name" value="PDZ domain-like"/>
    <property type="match status" value="1"/>
</dbReference>
<dbReference type="InterPro" id="IPR009003">
    <property type="entry name" value="Peptidase_S1_PA"/>
</dbReference>
<proteinExistence type="inferred from homology"/>
<feature type="compositionally biased region" description="Low complexity" evidence="2">
    <location>
        <begin position="77"/>
        <end position="92"/>
    </location>
</feature>
<dbReference type="PANTHER" id="PTHR47389:SF5">
    <property type="entry name" value="OS09G0436700 PROTEIN"/>
    <property type="match status" value="1"/>
</dbReference>
<keyword evidence="5" id="KW-1185">Reference proteome</keyword>
<dbReference type="Gene3D" id="2.40.10.120">
    <property type="match status" value="1"/>
</dbReference>
<evidence type="ECO:0000313" key="5">
    <source>
        <dbReference type="Proteomes" id="UP000604825"/>
    </source>
</evidence>
<comment type="caution">
    <text evidence="4">The sequence shown here is derived from an EMBL/GenBank/DDBJ whole genome shotgun (WGS) entry which is preliminary data.</text>
</comment>
<evidence type="ECO:0000256" key="2">
    <source>
        <dbReference type="SAM" id="MobiDB-lite"/>
    </source>
</evidence>
<dbReference type="Pfam" id="PF17820">
    <property type="entry name" value="PDZ_6"/>
    <property type="match status" value="1"/>
</dbReference>
<dbReference type="PRINTS" id="PR00834">
    <property type="entry name" value="PROTEASES2C"/>
</dbReference>
<sequence>MPPTKGKGRGAGGAGSRSQSRRGRAPLSRPTPAVTTRSRAALREPSLLPQFGKRSRMAEKGGDDEGSSSKKQKTTNASSQENAAAGSASAAAVQEDRASAEAIPDGAASDVSSPIRRPYMVREPWDSANIIPYQDENAKYQAKLDRQNNLLSLNHNGPITCLDDESFLPVRESVTQMVFKTAKAVLGLTSYIDSKLLKRCSGFLIGWNKDTKRGTILTSANLLCTKSPNIDDWSGPREYAPDAEVLIHLLDDTTQKGTLINYHKHYNIAVFEVDMNMSTKLPPVSTELVDYGQEVFLIGRDEDLNLNASHGRVQCIDPGYYDHYHYMYLECEFAKFSDGAPAIDTEGRIVGMANPTIGASFIPHVFTLKCLRMWKDFKCVPRLHLGLKVSSIKFLRSFHREKLSRKFNIEAGLIVLQVSEGSAAEKIGIRNGDVIESLNGKCIPTVVELEIMLSRTCEDCLDKGGVLGSNVDLTVGLFQMRKQKRCTKMLTLNVSDDMEVIAEGRYPVSAALRNSVDMSSRQET</sequence>
<reference evidence="4" key="1">
    <citation type="submission" date="2020-10" db="EMBL/GenBank/DDBJ databases">
        <authorList>
            <person name="Han B."/>
            <person name="Lu T."/>
            <person name="Zhao Q."/>
            <person name="Huang X."/>
            <person name="Zhao Y."/>
        </authorList>
    </citation>
    <scope>NUCLEOTIDE SEQUENCE</scope>
</reference>
<protein>
    <recommendedName>
        <fullName evidence="3">PDZ domain-containing protein</fullName>
    </recommendedName>
</protein>
<evidence type="ECO:0000256" key="1">
    <source>
        <dbReference type="ARBA" id="ARBA00010541"/>
    </source>
</evidence>
<dbReference type="InterPro" id="IPR001940">
    <property type="entry name" value="Peptidase_S1C"/>
</dbReference>
<dbReference type="EMBL" id="CAJGYO010000017">
    <property type="protein sequence ID" value="CAD6334639.1"/>
    <property type="molecule type" value="Genomic_DNA"/>
</dbReference>
<dbReference type="GO" id="GO:0006508">
    <property type="term" value="P:proteolysis"/>
    <property type="evidence" value="ECO:0007669"/>
    <property type="project" value="InterPro"/>
</dbReference>
<feature type="domain" description="PDZ" evidence="3">
    <location>
        <begin position="391"/>
        <end position="441"/>
    </location>
</feature>
<gene>
    <name evidence="4" type="ORF">NCGR_LOCUS58737</name>
</gene>